<dbReference type="GO" id="GO:0008706">
    <property type="term" value="F:6-phospho-beta-glucosidase activity"/>
    <property type="evidence" value="ECO:0007669"/>
    <property type="project" value="UniProtKB-EC"/>
</dbReference>
<keyword evidence="2 5" id="KW-0378">Hydrolase</keyword>
<dbReference type="AlphaFoldDB" id="A0A087DZM6"/>
<dbReference type="PANTHER" id="PTHR10353:SF122">
    <property type="entry name" value="6-PHOSPHO-BETA-GLUCOSIDASE ASCB-RELATED"/>
    <property type="match status" value="1"/>
</dbReference>
<dbReference type="EC" id="3.2.1.86" evidence="5"/>
<proteinExistence type="inferred from homology"/>
<dbReference type="InterPro" id="IPR001360">
    <property type="entry name" value="Glyco_hydro_1"/>
</dbReference>
<evidence type="ECO:0000256" key="4">
    <source>
        <dbReference type="RuleBase" id="RU003690"/>
    </source>
</evidence>
<dbReference type="GO" id="GO:0005829">
    <property type="term" value="C:cytosol"/>
    <property type="evidence" value="ECO:0007669"/>
    <property type="project" value="TreeGrafter"/>
</dbReference>
<evidence type="ECO:0000256" key="2">
    <source>
        <dbReference type="ARBA" id="ARBA00022801"/>
    </source>
</evidence>
<dbReference type="GO" id="GO:0016052">
    <property type="term" value="P:carbohydrate catabolic process"/>
    <property type="evidence" value="ECO:0007669"/>
    <property type="project" value="TreeGrafter"/>
</dbReference>
<dbReference type="eggNOG" id="COG2723">
    <property type="taxonomic scope" value="Bacteria"/>
</dbReference>
<dbReference type="Proteomes" id="UP000029004">
    <property type="component" value="Unassembled WGS sequence"/>
</dbReference>
<protein>
    <submittedName>
        <fullName evidence="5">Beta-glucosidase</fullName>
        <ecNumber evidence="5">3.2.1.86</ecNumber>
    </submittedName>
</protein>
<organism evidence="5 6">
    <name type="scientific">Bifidobacterium stellenboschense</name>
    <dbReference type="NCBI Taxonomy" id="762211"/>
    <lineage>
        <taxon>Bacteria</taxon>
        <taxon>Bacillati</taxon>
        <taxon>Actinomycetota</taxon>
        <taxon>Actinomycetes</taxon>
        <taxon>Bifidobacteriales</taxon>
        <taxon>Bifidobacteriaceae</taxon>
        <taxon>Bifidobacterium</taxon>
    </lineage>
</organism>
<dbReference type="PROSITE" id="PS00653">
    <property type="entry name" value="GLYCOSYL_HYDROL_F1_2"/>
    <property type="match status" value="1"/>
</dbReference>
<dbReference type="FunFam" id="3.20.20.80:FF:000004">
    <property type="entry name" value="Beta-glucosidase 6-phospho-beta-glucosidase"/>
    <property type="match status" value="1"/>
</dbReference>
<accession>A0A087DZM6</accession>
<name>A0A087DZM6_9BIFI</name>
<dbReference type="Gene3D" id="3.20.20.80">
    <property type="entry name" value="Glycosidases"/>
    <property type="match status" value="1"/>
</dbReference>
<dbReference type="PRINTS" id="PR00131">
    <property type="entry name" value="GLHYDRLASE1"/>
</dbReference>
<evidence type="ECO:0000256" key="1">
    <source>
        <dbReference type="ARBA" id="ARBA00010838"/>
    </source>
</evidence>
<dbReference type="InterPro" id="IPR033132">
    <property type="entry name" value="GH_1_N_CS"/>
</dbReference>
<sequence>MGFPSNFLWGGAVAAHQLEGAWNEDGKGVSIADVMTAGAHGVPRQITDSVETGKIYPNHWGNDYYHRFRGDDSLFQEMGFKCFRTSIAWSRIFPNGEEDEPNEAGLKFYDDLFDDLKAKGMEPVVTLSHFEMPLNLSLKYGGFTDRRLIDLFVKFALTVMERYKTKVKYWLTFNEVNNQMNLDNPIFAYTDSGIRFSETDTIHERKRKVWQAVHNEFVASALVVKCGHEINPDFRIGCMLAIVPIYPATCNPDDVMRAEVAMRDRLVFGDVYVNGEYPNYARNMWAREDITPHMEPGDETAIAEGTVDFISISYYMSMALSADDSTPGDFDSGIAGVVRNTYIPATKWGWQIDPVGLRYALSVLYERYRKPIFIVENGYGAYDTVNPDGTIDDDDRIDYLRAHIEQVDKAIDLDGVEVDGLHRVGLHRRGQLRHRRIQETLRIDLRRRRRRRTRHLRTPPQEILRLVPEGHRHQRRTAVNHSTYTRRFKRNTSNA</sequence>
<evidence type="ECO:0000313" key="6">
    <source>
        <dbReference type="Proteomes" id="UP000029004"/>
    </source>
</evidence>
<keyword evidence="6" id="KW-1185">Reference proteome</keyword>
<evidence type="ECO:0000256" key="3">
    <source>
        <dbReference type="ARBA" id="ARBA00023295"/>
    </source>
</evidence>
<gene>
    <name evidence="5" type="ORF">BSTEL_0389</name>
</gene>
<comment type="caution">
    <text evidence="5">The sequence shown here is derived from an EMBL/GenBank/DDBJ whole genome shotgun (WGS) entry which is preliminary data.</text>
</comment>
<reference evidence="5 6" key="1">
    <citation type="submission" date="2014-03" db="EMBL/GenBank/DDBJ databases">
        <title>Genomics of Bifidobacteria.</title>
        <authorList>
            <person name="Ventura M."/>
            <person name="Milani C."/>
            <person name="Lugli G.A."/>
        </authorList>
    </citation>
    <scope>NUCLEOTIDE SEQUENCE [LARGE SCALE GENOMIC DNA]</scope>
    <source>
        <strain evidence="5 6">DSM 23968</strain>
    </source>
</reference>
<dbReference type="InterPro" id="IPR017853">
    <property type="entry name" value="GH"/>
</dbReference>
<evidence type="ECO:0000313" key="5">
    <source>
        <dbReference type="EMBL" id="KFJ00977.1"/>
    </source>
</evidence>
<dbReference type="Pfam" id="PF00232">
    <property type="entry name" value="Glyco_hydro_1"/>
    <property type="match status" value="1"/>
</dbReference>
<comment type="similarity">
    <text evidence="1 4">Belongs to the glycosyl hydrolase 1 family.</text>
</comment>
<dbReference type="STRING" id="762211.BSTEL_0389"/>
<dbReference type="EMBL" id="JGZP01000004">
    <property type="protein sequence ID" value="KFJ00977.1"/>
    <property type="molecule type" value="Genomic_DNA"/>
</dbReference>
<dbReference type="SUPFAM" id="SSF51445">
    <property type="entry name" value="(Trans)glycosidases"/>
    <property type="match status" value="1"/>
</dbReference>
<dbReference type="PANTHER" id="PTHR10353">
    <property type="entry name" value="GLYCOSYL HYDROLASE"/>
    <property type="match status" value="1"/>
</dbReference>
<keyword evidence="3 5" id="KW-0326">Glycosidase</keyword>